<gene>
    <name evidence="1" type="ORF">TCK1_3520</name>
</gene>
<sequence length="120" mass="13072">MPKHTQNQFPGCLHRDAVGGDGFGERLINGLVETNHVVDIMGLYGHLKRQPQAQHACAQCTIFSNNLVKGETSIKSGDGVYLRCSFDRAGRLHSTGFLELLNAVWGDAMSSATVRRMVSA</sequence>
<organism evidence="1 2">
    <name type="scientific">Pseudomonas monteilii</name>
    <dbReference type="NCBI Taxonomy" id="76759"/>
    <lineage>
        <taxon>Bacteria</taxon>
        <taxon>Pseudomonadati</taxon>
        <taxon>Pseudomonadota</taxon>
        <taxon>Gammaproteobacteria</taxon>
        <taxon>Pseudomonadales</taxon>
        <taxon>Pseudomonadaceae</taxon>
        <taxon>Pseudomonas</taxon>
    </lineage>
</organism>
<protein>
    <submittedName>
        <fullName evidence="1">Non-ribosomal peptide synthetase</fullName>
    </submittedName>
</protein>
<accession>A0AAE6V341</accession>
<dbReference type="AlphaFoldDB" id="A0AAE6V341"/>
<evidence type="ECO:0000313" key="2">
    <source>
        <dbReference type="Proteomes" id="UP000464593"/>
    </source>
</evidence>
<name>A0AAE6V341_9PSED</name>
<dbReference type="EMBL" id="CP040324">
    <property type="protein sequence ID" value="QHB28866.1"/>
    <property type="molecule type" value="Genomic_DNA"/>
</dbReference>
<dbReference type="Proteomes" id="UP000464593">
    <property type="component" value="Chromosome"/>
</dbReference>
<reference evidence="1 2" key="1">
    <citation type="submission" date="2019-05" db="EMBL/GenBank/DDBJ databases">
        <title>Complete genome sequence of Pseudomonas Pseudomonas resinovorans.</title>
        <authorList>
            <person name="Chen H.-P."/>
        </authorList>
    </citation>
    <scope>NUCLEOTIDE SEQUENCE [LARGE SCALE GENOMIC DNA]</scope>
    <source>
        <strain evidence="1 2">TCU-CK1</strain>
    </source>
</reference>
<proteinExistence type="predicted"/>
<evidence type="ECO:0000313" key="1">
    <source>
        <dbReference type="EMBL" id="QHB28866.1"/>
    </source>
</evidence>